<dbReference type="InterPro" id="IPR036388">
    <property type="entry name" value="WH-like_DNA-bd_sf"/>
</dbReference>
<dbReference type="Pfam" id="PF00196">
    <property type="entry name" value="GerE"/>
    <property type="match status" value="1"/>
</dbReference>
<dbReference type="InterPro" id="IPR007627">
    <property type="entry name" value="RNA_pol_sigma70_r2"/>
</dbReference>
<dbReference type="SUPFAM" id="SSF46894">
    <property type="entry name" value="C-terminal effector domain of the bipartite response regulators"/>
    <property type="match status" value="1"/>
</dbReference>
<dbReference type="EMBL" id="BK016005">
    <property type="protein sequence ID" value="DAF89241.1"/>
    <property type="molecule type" value="Genomic_DNA"/>
</dbReference>
<organism evidence="9">
    <name type="scientific">Siphoviridae sp. ct6GI21</name>
    <dbReference type="NCBI Taxonomy" id="2825340"/>
    <lineage>
        <taxon>Viruses</taxon>
        <taxon>Duplodnaviria</taxon>
        <taxon>Heunggongvirae</taxon>
        <taxon>Uroviricota</taxon>
        <taxon>Caudoviricetes</taxon>
    </lineage>
</organism>
<evidence type="ECO:0000256" key="3">
    <source>
        <dbReference type="ARBA" id="ARBA00023015"/>
    </source>
</evidence>
<evidence type="ECO:0000256" key="7">
    <source>
        <dbReference type="ARBA" id="ARBA00024701"/>
    </source>
</evidence>
<evidence type="ECO:0000256" key="1">
    <source>
        <dbReference type="ARBA" id="ARBA00007788"/>
    </source>
</evidence>
<dbReference type="InterPro" id="IPR000792">
    <property type="entry name" value="Tscrpt_reg_LuxR_C"/>
</dbReference>
<evidence type="ECO:0000256" key="2">
    <source>
        <dbReference type="ARBA" id="ARBA00021245"/>
    </source>
</evidence>
<dbReference type="Gene3D" id="1.10.10.10">
    <property type="entry name" value="Winged helix-like DNA-binding domain superfamily/Winged helix DNA-binding domain"/>
    <property type="match status" value="1"/>
</dbReference>
<evidence type="ECO:0000256" key="5">
    <source>
        <dbReference type="ARBA" id="ARBA00023125"/>
    </source>
</evidence>
<dbReference type="InterPro" id="IPR016032">
    <property type="entry name" value="Sig_transdc_resp-reg_C-effctor"/>
</dbReference>
<sequence>MVLNDEQRQMVIDNEKLIYWCMHRYNLLQYDDAYSILAIGLCKAAYTYSEEQGKFSTWAILLMLQEIKLDIRRNNSNSRKIQKYCTSLNTTMKDHFNHDSDVTLSECIVGSSDVWSDIISIDFSKLTKREQEIMSLIISGYTQKEMEKILGISQSYISRLIAKIKNKIGGMSYNEL</sequence>
<evidence type="ECO:0000256" key="4">
    <source>
        <dbReference type="ARBA" id="ARBA00023082"/>
    </source>
</evidence>
<accession>A0A8S5U442</accession>
<proteinExistence type="inferred from homology"/>
<dbReference type="SUPFAM" id="SSF88946">
    <property type="entry name" value="Sigma2 domain of RNA polymerase sigma factors"/>
    <property type="match status" value="1"/>
</dbReference>
<keyword evidence="6" id="KW-0804">Transcription</keyword>
<dbReference type="Pfam" id="PF04542">
    <property type="entry name" value="Sigma70_r2"/>
    <property type="match status" value="1"/>
</dbReference>
<dbReference type="Gene3D" id="1.10.1740.10">
    <property type="match status" value="1"/>
</dbReference>
<evidence type="ECO:0000259" key="8">
    <source>
        <dbReference type="PROSITE" id="PS50943"/>
    </source>
</evidence>
<dbReference type="NCBIfam" id="TIGR02937">
    <property type="entry name" value="sigma70-ECF"/>
    <property type="match status" value="1"/>
</dbReference>
<comment type="function">
    <text evidence="7">Sigma factors are initiation factors that promote the attachment of RNA polymerase to specific initiation sites and are then released. Sigma-S contributes to the protection against external stress, thus playing a role in cellular fitness and survival.</text>
</comment>
<dbReference type="GO" id="GO:0016987">
    <property type="term" value="F:sigma factor activity"/>
    <property type="evidence" value="ECO:0007669"/>
    <property type="project" value="UniProtKB-KW"/>
</dbReference>
<keyword evidence="5" id="KW-0238">DNA-binding</keyword>
<keyword evidence="4" id="KW-0731">Sigma factor</keyword>
<dbReference type="InterPro" id="IPR014284">
    <property type="entry name" value="RNA_pol_sigma-70_dom"/>
</dbReference>
<protein>
    <recommendedName>
        <fullName evidence="2">RNA polymerase sigma factor SigS</fullName>
    </recommendedName>
</protein>
<dbReference type="GO" id="GO:0003677">
    <property type="term" value="F:DNA binding"/>
    <property type="evidence" value="ECO:0007669"/>
    <property type="project" value="UniProtKB-KW"/>
</dbReference>
<dbReference type="PROSITE" id="PS50943">
    <property type="entry name" value="HTH_CROC1"/>
    <property type="match status" value="1"/>
</dbReference>
<feature type="domain" description="HTH cro/C1-type" evidence="8">
    <location>
        <begin position="140"/>
        <end position="160"/>
    </location>
</feature>
<comment type="similarity">
    <text evidence="1">Belongs to the sigma-70 factor family.</text>
</comment>
<evidence type="ECO:0000256" key="6">
    <source>
        <dbReference type="ARBA" id="ARBA00023163"/>
    </source>
</evidence>
<keyword evidence="3" id="KW-0805">Transcription regulation</keyword>
<dbReference type="InterPro" id="IPR013325">
    <property type="entry name" value="RNA_pol_sigma_r2"/>
</dbReference>
<evidence type="ECO:0000313" key="9">
    <source>
        <dbReference type="EMBL" id="DAF89241.1"/>
    </source>
</evidence>
<reference evidence="9" key="1">
    <citation type="journal article" date="2021" name="Proc. Natl. Acad. Sci. U.S.A.">
        <title>A Catalog of Tens of Thousands of Viruses from Human Metagenomes Reveals Hidden Associations with Chronic Diseases.</title>
        <authorList>
            <person name="Tisza M.J."/>
            <person name="Buck C.B."/>
        </authorList>
    </citation>
    <scope>NUCLEOTIDE SEQUENCE</scope>
    <source>
        <strain evidence="9">Ct6GI21</strain>
    </source>
</reference>
<dbReference type="InterPro" id="IPR001387">
    <property type="entry name" value="Cro/C1-type_HTH"/>
</dbReference>
<dbReference type="GO" id="GO:0006352">
    <property type="term" value="P:DNA-templated transcription initiation"/>
    <property type="evidence" value="ECO:0007669"/>
    <property type="project" value="InterPro"/>
</dbReference>
<name>A0A8S5U442_9CAUD</name>
<dbReference type="PANTHER" id="PTHR30385">
    <property type="entry name" value="SIGMA FACTOR F FLAGELLAR"/>
    <property type="match status" value="1"/>
</dbReference>